<feature type="transmembrane region" description="Helical" evidence="5">
    <location>
        <begin position="500"/>
        <end position="518"/>
    </location>
</feature>
<name>A0A9N8DDQ7_9STRA</name>
<dbReference type="GO" id="GO:0005886">
    <property type="term" value="C:plasma membrane"/>
    <property type="evidence" value="ECO:0007669"/>
    <property type="project" value="UniProtKB-SubCell"/>
</dbReference>
<feature type="transmembrane region" description="Helical" evidence="5">
    <location>
        <begin position="338"/>
        <end position="361"/>
    </location>
</feature>
<dbReference type="Proteomes" id="UP001153069">
    <property type="component" value="Unassembled WGS sequence"/>
</dbReference>
<evidence type="ECO:0000313" key="8">
    <source>
        <dbReference type="Proteomes" id="UP001153069"/>
    </source>
</evidence>
<feature type="domain" description="Major facilitator superfamily (MFS) profile" evidence="6">
    <location>
        <begin position="108"/>
        <end position="520"/>
    </location>
</feature>
<accession>A0A9N8DDQ7</accession>
<keyword evidence="8" id="KW-1185">Reference proteome</keyword>
<evidence type="ECO:0000259" key="6">
    <source>
        <dbReference type="PROSITE" id="PS50850"/>
    </source>
</evidence>
<feature type="transmembrane region" description="Helical" evidence="5">
    <location>
        <begin position="245"/>
        <end position="268"/>
    </location>
</feature>
<evidence type="ECO:0000256" key="4">
    <source>
        <dbReference type="ARBA" id="ARBA00022847"/>
    </source>
</evidence>
<protein>
    <submittedName>
        <fullName evidence="7">Proline/betaine transporter</fullName>
    </submittedName>
</protein>
<organism evidence="7 8">
    <name type="scientific">Seminavis robusta</name>
    <dbReference type="NCBI Taxonomy" id="568900"/>
    <lineage>
        <taxon>Eukaryota</taxon>
        <taxon>Sar</taxon>
        <taxon>Stramenopiles</taxon>
        <taxon>Ochrophyta</taxon>
        <taxon>Bacillariophyta</taxon>
        <taxon>Bacillariophyceae</taxon>
        <taxon>Bacillariophycidae</taxon>
        <taxon>Naviculales</taxon>
        <taxon>Naviculaceae</taxon>
        <taxon>Seminavis</taxon>
    </lineage>
</organism>
<dbReference type="InterPro" id="IPR011701">
    <property type="entry name" value="MFS"/>
</dbReference>
<keyword evidence="2" id="KW-0813">Transport</keyword>
<dbReference type="GO" id="GO:0015293">
    <property type="term" value="F:symporter activity"/>
    <property type="evidence" value="ECO:0007669"/>
    <property type="project" value="UniProtKB-KW"/>
</dbReference>
<dbReference type="PROSITE" id="PS50850">
    <property type="entry name" value="MFS"/>
    <property type="match status" value="1"/>
</dbReference>
<feature type="transmembrane region" description="Helical" evidence="5">
    <location>
        <begin position="405"/>
        <end position="425"/>
    </location>
</feature>
<reference evidence="7" key="1">
    <citation type="submission" date="2020-06" db="EMBL/GenBank/DDBJ databases">
        <authorList>
            <consortium name="Plant Systems Biology data submission"/>
        </authorList>
    </citation>
    <scope>NUCLEOTIDE SEQUENCE</scope>
    <source>
        <strain evidence="7">D6</strain>
    </source>
</reference>
<dbReference type="SUPFAM" id="SSF103473">
    <property type="entry name" value="MFS general substrate transporter"/>
    <property type="match status" value="1"/>
</dbReference>
<feature type="transmembrane region" description="Helical" evidence="5">
    <location>
        <begin position="183"/>
        <end position="201"/>
    </location>
</feature>
<feature type="transmembrane region" description="Helical" evidence="5">
    <location>
        <begin position="213"/>
        <end position="233"/>
    </location>
</feature>
<evidence type="ECO:0000256" key="1">
    <source>
        <dbReference type="ARBA" id="ARBA00004651"/>
    </source>
</evidence>
<feature type="transmembrane region" description="Helical" evidence="5">
    <location>
        <begin position="431"/>
        <end position="456"/>
    </location>
</feature>
<evidence type="ECO:0000256" key="3">
    <source>
        <dbReference type="ARBA" id="ARBA00022475"/>
    </source>
</evidence>
<keyword evidence="5" id="KW-1133">Transmembrane helix</keyword>
<dbReference type="InterPro" id="IPR020846">
    <property type="entry name" value="MFS_dom"/>
</dbReference>
<keyword evidence="3" id="KW-1003">Cell membrane</keyword>
<dbReference type="OrthoDB" id="5296287at2759"/>
<feature type="transmembrane region" description="Helical" evidence="5">
    <location>
        <begin position="373"/>
        <end position="393"/>
    </location>
</feature>
<proteinExistence type="predicted"/>
<dbReference type="EMBL" id="CAICTM010000071">
    <property type="protein sequence ID" value="CAB9499920.1"/>
    <property type="molecule type" value="Genomic_DNA"/>
</dbReference>
<feature type="transmembrane region" description="Helical" evidence="5">
    <location>
        <begin position="280"/>
        <end position="299"/>
    </location>
</feature>
<keyword evidence="5" id="KW-0472">Membrane</keyword>
<dbReference type="InterPro" id="IPR036259">
    <property type="entry name" value="MFS_trans_sf"/>
</dbReference>
<gene>
    <name evidence="7" type="ORF">SEMRO_72_G039640.1</name>
</gene>
<dbReference type="PANTHER" id="PTHR43528:SF1">
    <property type="entry name" value="ALPHA-KETOGLUTARATE PERMEASE"/>
    <property type="match status" value="1"/>
</dbReference>
<keyword evidence="5" id="KW-0812">Transmembrane</keyword>
<comment type="subcellular location">
    <subcellularLocation>
        <location evidence="1">Cell membrane</location>
        <topology evidence="1">Multi-pass membrane protein</topology>
    </subcellularLocation>
</comment>
<dbReference type="Gene3D" id="1.20.1250.20">
    <property type="entry name" value="MFS general substrate transporter like domains"/>
    <property type="match status" value="1"/>
</dbReference>
<feature type="transmembrane region" description="Helical" evidence="5">
    <location>
        <begin position="468"/>
        <end position="494"/>
    </location>
</feature>
<dbReference type="InterPro" id="IPR051084">
    <property type="entry name" value="H+-coupled_symporters"/>
</dbReference>
<dbReference type="Pfam" id="PF07690">
    <property type="entry name" value="MFS_1"/>
    <property type="match status" value="1"/>
</dbReference>
<keyword evidence="4" id="KW-0769">Symport</keyword>
<evidence type="ECO:0000256" key="2">
    <source>
        <dbReference type="ARBA" id="ARBA00022448"/>
    </source>
</evidence>
<sequence>MSLLQDESTPLLPSHQQNQVQLNSNSLGAHNTASSASTAPRHHDHLKTYTAGEDASRLAAVAKELGLKKHRKSRVQVRTVILSGIAGLPLPRVDEGEEESQPQASWLEMLAGVAGNVLEWYDFAVFGYFGDIIGKVFFPPAEGDAQTLESFAVFGGAFLMRPVGGFLLGYLGDVYGRKQALTTSIFLMAFPTFAMGCLPSYERVGYWSTCSLIIIRLLQGMSVGGQLISSLVFTLENVPTEHWGLYGSFVWATGNIGVLLGSLVGYVVRRSFTHEQLVAYGWRVPFLCGIIVSVAGFYLKASEDKETEQPQKQKQPKAKKQDNDIIRKVFSRSNLRPLFASAMVASMWCAGFYLTFVWMAVYMTDLIDKPVPAAFAVNAVALLLSVCLLFPVAGWLSDTFGRRTIMSIGGVSVALFSPFLVRIIGETGNPWLAFGAQTFLGVCLSFWGSPMCAWLVESFEPETRVTSVAVGYNIGQAIVGGSTPAVATYLVGAVGPTSPGWIYTTIATMAMLGLWVVAPK</sequence>
<evidence type="ECO:0000313" key="7">
    <source>
        <dbReference type="EMBL" id="CAB9499920.1"/>
    </source>
</evidence>
<evidence type="ECO:0000256" key="5">
    <source>
        <dbReference type="SAM" id="Phobius"/>
    </source>
</evidence>
<feature type="transmembrane region" description="Helical" evidence="5">
    <location>
        <begin position="151"/>
        <end position="171"/>
    </location>
</feature>
<dbReference type="PANTHER" id="PTHR43528">
    <property type="entry name" value="ALPHA-KETOGLUTARATE PERMEASE"/>
    <property type="match status" value="1"/>
</dbReference>
<comment type="caution">
    <text evidence="7">The sequence shown here is derived from an EMBL/GenBank/DDBJ whole genome shotgun (WGS) entry which is preliminary data.</text>
</comment>
<dbReference type="AlphaFoldDB" id="A0A9N8DDQ7"/>